<dbReference type="Proteomes" id="UP001177260">
    <property type="component" value="Unassembled WGS sequence"/>
</dbReference>
<reference evidence="1 2" key="1">
    <citation type="journal article" date="2023" name="ACS Omega">
        <title>Identification of the Neoaspergillic Acid Biosynthesis Gene Cluster by Establishing an In Vitro CRISPR-Ribonucleoprotein Genetic System in Aspergillus melleus.</title>
        <authorList>
            <person name="Yuan B."/>
            <person name="Grau M.F."/>
            <person name="Murata R.M."/>
            <person name="Torok T."/>
            <person name="Venkateswaran K."/>
            <person name="Stajich J.E."/>
            <person name="Wang C.C.C."/>
        </authorList>
    </citation>
    <scope>NUCLEOTIDE SEQUENCE [LARGE SCALE GENOMIC DNA]</scope>
    <source>
        <strain evidence="1 2">IMV 1140</strain>
    </source>
</reference>
<gene>
    <name evidence="1" type="ORF">N8T08_003764</name>
</gene>
<organism evidence="1 2">
    <name type="scientific">Aspergillus melleus</name>
    <dbReference type="NCBI Taxonomy" id="138277"/>
    <lineage>
        <taxon>Eukaryota</taxon>
        <taxon>Fungi</taxon>
        <taxon>Dikarya</taxon>
        <taxon>Ascomycota</taxon>
        <taxon>Pezizomycotina</taxon>
        <taxon>Eurotiomycetes</taxon>
        <taxon>Eurotiomycetidae</taxon>
        <taxon>Eurotiales</taxon>
        <taxon>Aspergillaceae</taxon>
        <taxon>Aspergillus</taxon>
        <taxon>Aspergillus subgen. Circumdati</taxon>
    </lineage>
</organism>
<sequence>NGQLCLSRVHGGVCWVSVGASRMCGMVYDVSTSLYRHMRREHHVNLRPNSRGNILISETVEGEQALLRYVRAQHWRNASFVREPGRGPIGGYIDRVCDDLERIAALDPVFADRYGTRFHRDNKPVTTPRGPSTPTHHEAPTTPTPAEKRRHLGMPLGQIVGGSGPSTA</sequence>
<accession>A0ACC3AL48</accession>
<feature type="non-terminal residue" evidence="1">
    <location>
        <position position="1"/>
    </location>
</feature>
<name>A0ACC3AL48_9EURO</name>
<evidence type="ECO:0000313" key="1">
    <source>
        <dbReference type="EMBL" id="KAK1138228.1"/>
    </source>
</evidence>
<dbReference type="EMBL" id="JAOPJF010000203">
    <property type="protein sequence ID" value="KAK1138228.1"/>
    <property type="molecule type" value="Genomic_DNA"/>
</dbReference>
<comment type="caution">
    <text evidence="1">The sequence shown here is derived from an EMBL/GenBank/DDBJ whole genome shotgun (WGS) entry which is preliminary data.</text>
</comment>
<protein>
    <submittedName>
        <fullName evidence="1">Uncharacterized protein</fullName>
    </submittedName>
</protein>
<keyword evidence="2" id="KW-1185">Reference proteome</keyword>
<proteinExistence type="predicted"/>
<evidence type="ECO:0000313" key="2">
    <source>
        <dbReference type="Proteomes" id="UP001177260"/>
    </source>
</evidence>